<keyword evidence="1" id="KW-1133">Transmembrane helix</keyword>
<keyword evidence="1" id="KW-0472">Membrane</keyword>
<dbReference type="GeneID" id="74912901"/>
<dbReference type="AlphaFoldDB" id="A0A0C1PQW8"/>
<keyword evidence="4" id="KW-1185">Reference proteome</keyword>
<proteinExistence type="predicted"/>
<evidence type="ECO:0000313" key="2">
    <source>
        <dbReference type="EMBL" id="KID42271.1"/>
    </source>
</evidence>
<dbReference type="Proteomes" id="UP000327194">
    <property type="component" value="Chromosome"/>
</dbReference>
<dbReference type="PATRIC" id="fig|1614.10.peg.253"/>
<dbReference type="EMBL" id="JOJZ01000009">
    <property type="protein sequence ID" value="KID42271.1"/>
    <property type="molecule type" value="Genomic_DNA"/>
</dbReference>
<feature type="transmembrane region" description="Helical" evidence="1">
    <location>
        <begin position="44"/>
        <end position="68"/>
    </location>
</feature>
<sequence>MESKKTEEELNKKIKYLHNFANWGLTPLVVIFIVVYFLTKPTSIWTILLALLVVFTTFIVCVMALVYIHQKKKLQKQNDNQK</sequence>
<evidence type="ECO:0000256" key="1">
    <source>
        <dbReference type="SAM" id="Phobius"/>
    </source>
</evidence>
<dbReference type="EMBL" id="CP045562">
    <property type="protein sequence ID" value="QFX92220.1"/>
    <property type="molecule type" value="Genomic_DNA"/>
</dbReference>
<organism evidence="2 4">
    <name type="scientific">Fructilactobacillus fructivorans</name>
    <dbReference type="NCBI Taxonomy" id="1614"/>
    <lineage>
        <taxon>Bacteria</taxon>
        <taxon>Bacillati</taxon>
        <taxon>Bacillota</taxon>
        <taxon>Bacilli</taxon>
        <taxon>Lactobacillales</taxon>
        <taxon>Lactobacillaceae</taxon>
        <taxon>Fructilactobacillus</taxon>
    </lineage>
</organism>
<dbReference type="RefSeq" id="WP_010022434.1">
    <property type="nucleotide sequence ID" value="NZ_AZDS01000002.1"/>
</dbReference>
<protein>
    <submittedName>
        <fullName evidence="2">Uncharacterized protein</fullName>
    </submittedName>
</protein>
<feature type="transmembrane region" description="Helical" evidence="1">
    <location>
        <begin position="20"/>
        <end position="38"/>
    </location>
</feature>
<dbReference type="KEGG" id="lfv:LF543_00880"/>
<dbReference type="Proteomes" id="UP000031397">
    <property type="component" value="Unassembled WGS sequence"/>
</dbReference>
<keyword evidence="1" id="KW-0812">Transmembrane</keyword>
<accession>A0A0C1PQW8</accession>
<reference evidence="2 4" key="1">
    <citation type="submission" date="2014-06" db="EMBL/GenBank/DDBJ databases">
        <title>Functional and comparative genomic analyses of the Drosophila gut microbiota identify candidate symbiosis factors.</title>
        <authorList>
            <person name="Newell P.D."/>
            <person name="Chaston J.M."/>
            <person name="Douglas A.E."/>
        </authorList>
    </citation>
    <scope>NUCLEOTIDE SEQUENCE [LARGE SCALE GENOMIC DNA]</scope>
    <source>
        <strain evidence="2 4">DmCS_002</strain>
    </source>
</reference>
<evidence type="ECO:0000313" key="5">
    <source>
        <dbReference type="Proteomes" id="UP000327194"/>
    </source>
</evidence>
<evidence type="ECO:0000313" key="4">
    <source>
        <dbReference type="Proteomes" id="UP000031397"/>
    </source>
</evidence>
<name>A0A0C1PQW8_9LACO</name>
<gene>
    <name evidence="3" type="ORF">LF543_00880</name>
    <name evidence="2" type="ORF">LfDm3_0200</name>
</gene>
<evidence type="ECO:0000313" key="3">
    <source>
        <dbReference type="EMBL" id="QFX92220.1"/>
    </source>
</evidence>
<reference evidence="3 5" key="2">
    <citation type="submission" date="2019-10" db="EMBL/GenBank/DDBJ databases">
        <title>Genome sequencing of Lactobacillus fructivorans.</title>
        <authorList>
            <person name="Kim K."/>
        </authorList>
    </citation>
    <scope>NUCLEOTIDE SEQUENCE [LARGE SCALE GENOMIC DNA]</scope>
    <source>
        <strain evidence="3 5">LF543</strain>
    </source>
</reference>